<evidence type="ECO:0000313" key="1">
    <source>
        <dbReference type="EMBL" id="WAL66624.1"/>
    </source>
</evidence>
<keyword evidence="2" id="KW-1185">Reference proteome</keyword>
<reference evidence="1" key="1">
    <citation type="submission" date="2022-11" db="EMBL/GenBank/DDBJ databases">
        <authorList>
            <person name="Mo P."/>
        </authorList>
    </citation>
    <scope>NUCLEOTIDE SEQUENCE</scope>
    <source>
        <strain evidence="1">HUAS 11-8</strain>
    </source>
</reference>
<name>A0ABY7B5D1_9PSEU</name>
<proteinExistence type="predicted"/>
<dbReference type="RefSeq" id="WP_268756756.1">
    <property type="nucleotide sequence ID" value="NZ_CP113836.1"/>
</dbReference>
<sequence length="126" mass="13731">MTAQPDLFGNPLATAVANSRSIGRRPVNDMDSVERVLGVAEKEGYVLVGVAERVFHKVGRSEITPASGHEAEVVHQLLDAKWLTKGGTHTYNCGGYEGLGNSVLVPKKTREKARLWRNLAPLPKNK</sequence>
<organism evidence="1 2">
    <name type="scientific">Amycolatopsis cynarae</name>
    <dbReference type="NCBI Taxonomy" id="2995223"/>
    <lineage>
        <taxon>Bacteria</taxon>
        <taxon>Bacillati</taxon>
        <taxon>Actinomycetota</taxon>
        <taxon>Actinomycetes</taxon>
        <taxon>Pseudonocardiales</taxon>
        <taxon>Pseudonocardiaceae</taxon>
        <taxon>Amycolatopsis</taxon>
    </lineage>
</organism>
<dbReference type="EMBL" id="CP113836">
    <property type="protein sequence ID" value="WAL66624.1"/>
    <property type="molecule type" value="Genomic_DNA"/>
</dbReference>
<protein>
    <submittedName>
        <fullName evidence="1">Uncharacterized protein</fullName>
    </submittedName>
</protein>
<evidence type="ECO:0000313" key="2">
    <source>
        <dbReference type="Proteomes" id="UP001163203"/>
    </source>
</evidence>
<accession>A0ABY7B5D1</accession>
<dbReference type="Proteomes" id="UP001163203">
    <property type="component" value="Chromosome"/>
</dbReference>
<gene>
    <name evidence="1" type="ORF">ORV05_02060</name>
</gene>